<dbReference type="GO" id="GO:0008081">
    <property type="term" value="F:phosphoric diester hydrolase activity"/>
    <property type="evidence" value="ECO:0007669"/>
    <property type="project" value="InterPro"/>
</dbReference>
<dbReference type="PROSITE" id="PS50007">
    <property type="entry name" value="PIPLC_X_DOMAIN"/>
    <property type="match status" value="1"/>
</dbReference>
<evidence type="ECO:0008006" key="4">
    <source>
        <dbReference type="Google" id="ProtNLM"/>
    </source>
</evidence>
<accession>A0A9W7DSG7</accession>
<name>A0A9W7DSG7_9STRA</name>
<dbReference type="OrthoDB" id="190942at2759"/>
<dbReference type="PANTHER" id="PTHR13593">
    <property type="match status" value="1"/>
</dbReference>
<gene>
    <name evidence="2" type="ORF">TrST_g1447</name>
</gene>
<evidence type="ECO:0000313" key="3">
    <source>
        <dbReference type="Proteomes" id="UP001165085"/>
    </source>
</evidence>
<proteinExistence type="predicted"/>
<sequence length="388" mass="41886">MKLALLALLAPPIAAASSNHDAIPLDQYGMIMVHDAASGYLDTSSIITNEVYDWTRTQTMPNKSAADLLTCGARSFDWRPSYKETKLQAHHGDVTIEHDFSDSLDEILGWAASNPEELVIMHVWDCISDDSGDCTTEALKQLNSRGLNVVDDCNKLINITVGDAKALAKNPTSPGLVLPIMPTTGNNGGQACSSENYDASIACWGTKSFTSRTRSDTTAAPTVFDCIEDSNIDPNAPYTTLSSPQKTAVSACVEKYQDAPAPPNLQALFTYSCWDDSSSKSTPVDQMTAYMDKVSQAGPDQGSSNIPLYQIQALWEESTASVVIGELHLSSLVEDEAKSKLNALTTSYINADRFPNLNYVEVNNVCDGGPELLAALSAFNDKHVNARK</sequence>
<keyword evidence="3" id="KW-1185">Reference proteome</keyword>
<dbReference type="Gene3D" id="3.20.20.190">
    <property type="entry name" value="Phosphatidylinositol (PI) phosphodiesterase"/>
    <property type="match status" value="1"/>
</dbReference>
<feature type="signal peptide" evidence="1">
    <location>
        <begin position="1"/>
        <end position="15"/>
    </location>
</feature>
<dbReference type="SUPFAM" id="SSF51695">
    <property type="entry name" value="PLC-like phosphodiesterases"/>
    <property type="match status" value="1"/>
</dbReference>
<dbReference type="PANTHER" id="PTHR13593:SF113">
    <property type="entry name" value="SI:DKEY-266F7.9"/>
    <property type="match status" value="1"/>
</dbReference>
<dbReference type="EMBL" id="BRXY01000012">
    <property type="protein sequence ID" value="GMH52610.1"/>
    <property type="molecule type" value="Genomic_DNA"/>
</dbReference>
<reference evidence="3" key="1">
    <citation type="journal article" date="2023" name="Commun. Biol.">
        <title>Genome analysis of Parmales, the sister group of diatoms, reveals the evolutionary specialization of diatoms from phago-mixotrophs to photoautotrophs.</title>
        <authorList>
            <person name="Ban H."/>
            <person name="Sato S."/>
            <person name="Yoshikawa S."/>
            <person name="Yamada K."/>
            <person name="Nakamura Y."/>
            <person name="Ichinomiya M."/>
            <person name="Sato N."/>
            <person name="Blanc-Mathieu R."/>
            <person name="Endo H."/>
            <person name="Kuwata A."/>
            <person name="Ogata H."/>
        </authorList>
    </citation>
    <scope>NUCLEOTIDE SEQUENCE [LARGE SCALE GENOMIC DNA]</scope>
    <source>
        <strain evidence="3">NIES 3701</strain>
    </source>
</reference>
<keyword evidence="1" id="KW-0732">Signal</keyword>
<evidence type="ECO:0000256" key="1">
    <source>
        <dbReference type="SAM" id="SignalP"/>
    </source>
</evidence>
<dbReference type="InterPro" id="IPR051057">
    <property type="entry name" value="PI-PLC_domain"/>
</dbReference>
<dbReference type="GO" id="GO:0006629">
    <property type="term" value="P:lipid metabolic process"/>
    <property type="evidence" value="ECO:0007669"/>
    <property type="project" value="InterPro"/>
</dbReference>
<dbReference type="AlphaFoldDB" id="A0A9W7DSG7"/>
<protein>
    <recommendedName>
        <fullName evidence="4">PLC-like phosphodiesterase</fullName>
    </recommendedName>
</protein>
<evidence type="ECO:0000313" key="2">
    <source>
        <dbReference type="EMBL" id="GMH52610.1"/>
    </source>
</evidence>
<comment type="caution">
    <text evidence="2">The sequence shown here is derived from an EMBL/GenBank/DDBJ whole genome shotgun (WGS) entry which is preliminary data.</text>
</comment>
<feature type="chain" id="PRO_5040996127" description="PLC-like phosphodiesterase" evidence="1">
    <location>
        <begin position="16"/>
        <end position="388"/>
    </location>
</feature>
<organism evidence="2 3">
    <name type="scientific">Triparma strigata</name>
    <dbReference type="NCBI Taxonomy" id="1606541"/>
    <lineage>
        <taxon>Eukaryota</taxon>
        <taxon>Sar</taxon>
        <taxon>Stramenopiles</taxon>
        <taxon>Ochrophyta</taxon>
        <taxon>Bolidophyceae</taxon>
        <taxon>Parmales</taxon>
        <taxon>Triparmaceae</taxon>
        <taxon>Triparma</taxon>
    </lineage>
</organism>
<dbReference type="Proteomes" id="UP001165085">
    <property type="component" value="Unassembled WGS sequence"/>
</dbReference>
<dbReference type="InterPro" id="IPR017946">
    <property type="entry name" value="PLC-like_Pdiesterase_TIM-brl"/>
</dbReference>